<dbReference type="EMBL" id="CP144918">
    <property type="protein sequence ID" value="WWA46838.1"/>
    <property type="molecule type" value="Genomic_DNA"/>
</dbReference>
<dbReference type="PROSITE" id="PS51257">
    <property type="entry name" value="PROKAR_LIPOPROTEIN"/>
    <property type="match status" value="1"/>
</dbReference>
<proteinExistence type="predicted"/>
<keyword evidence="2" id="KW-1185">Reference proteome</keyword>
<name>A0ABZ2D278_9SPHN</name>
<organism evidence="1 2">
    <name type="scientific">Pelagerythrobacter marensis</name>
    <dbReference type="NCBI Taxonomy" id="543877"/>
    <lineage>
        <taxon>Bacteria</taxon>
        <taxon>Pseudomonadati</taxon>
        <taxon>Pseudomonadota</taxon>
        <taxon>Alphaproteobacteria</taxon>
        <taxon>Sphingomonadales</taxon>
        <taxon>Erythrobacteraceae</taxon>
        <taxon>Pelagerythrobacter</taxon>
    </lineage>
</organism>
<evidence type="ECO:0008006" key="3">
    <source>
        <dbReference type="Google" id="ProtNLM"/>
    </source>
</evidence>
<protein>
    <recommendedName>
        <fullName evidence="3">Lipoprotein</fullName>
    </recommendedName>
</protein>
<evidence type="ECO:0000313" key="2">
    <source>
        <dbReference type="Proteomes" id="UP001335183"/>
    </source>
</evidence>
<dbReference type="RefSeq" id="WP_338445732.1">
    <property type="nucleotide sequence ID" value="NZ_CP144918.1"/>
</dbReference>
<accession>A0ABZ2D278</accession>
<evidence type="ECO:0000313" key="1">
    <source>
        <dbReference type="EMBL" id="WWA46838.1"/>
    </source>
</evidence>
<gene>
    <name evidence="1" type="ORF">V5F89_11255</name>
</gene>
<reference evidence="1 2" key="1">
    <citation type="submission" date="2024-02" db="EMBL/GenBank/DDBJ databases">
        <title>The whole genome sequence of five bacterial samples isolated from Abu Dhabi Sabkha-shore region.</title>
        <authorList>
            <person name="Sudalaimuthuasari N."/>
            <person name="Sarfraz B."/>
            <person name="Tuyisabe J.D."/>
            <person name="Mugisha Ntwali L.D.M."/>
            <person name="Ali A.I.A.A."/>
            <person name="Almansoori S.Z.A."/>
            <person name="Alajami H.S.A."/>
            <person name="Almeqbaali A.A.S."/>
            <person name="Kundu B."/>
            <person name="Saeed E.E."/>
            <person name="Sukumarinath V."/>
            <person name="Mishra A.K."/>
            <person name="Hazzouri K.M."/>
            <person name="Almaskari R."/>
            <person name="Sharma A.K."/>
            <person name="Amiri K.M.A."/>
        </authorList>
    </citation>
    <scope>NUCLEOTIDE SEQUENCE [LARGE SCALE GENOMIC DNA]</scope>
    <source>
        <strain evidence="2">kcgeb_sd</strain>
    </source>
</reference>
<sequence>MTISTRVRRAGAMGLAAALALVLGGCLLAPGAFTSQLELRKGGTFSYSYEGEIYILALSKLAEMGEEMESAGETFEPACYDEDTLEERACSEEERAAQLAQWEDAREEKKRDRERGADMARAMLGGLDPADPEAAEEFARRLQRQAGWERVEYRGEGLFDVVFRISGRLDHDFMFPTIEQMQMSNFFLLAANRDDGTVRVDAPGFAMAAGGNPFQGMMAGMAEGFAGDREGRNGSKSAAGVPELNGTFRIVTDGDILANNTDEGPVETADGKMLEWQVNTRTQVAPTALVKLAD</sequence>
<dbReference type="Proteomes" id="UP001335183">
    <property type="component" value="Chromosome"/>
</dbReference>